<dbReference type="Pfam" id="PF08646">
    <property type="entry name" value="Rep_fac-A_C"/>
    <property type="match status" value="1"/>
</dbReference>
<dbReference type="AlphaFoldDB" id="A0A699SRT3"/>
<evidence type="ECO:0000313" key="2">
    <source>
        <dbReference type="EMBL" id="GFD00647.1"/>
    </source>
</evidence>
<evidence type="ECO:0000259" key="1">
    <source>
        <dbReference type="Pfam" id="PF08646"/>
    </source>
</evidence>
<dbReference type="InterPro" id="IPR012340">
    <property type="entry name" value="NA-bd_OB-fold"/>
</dbReference>
<dbReference type="EMBL" id="BKCJ011186131">
    <property type="protein sequence ID" value="GFD00647.1"/>
    <property type="molecule type" value="Genomic_DNA"/>
</dbReference>
<reference evidence="2" key="1">
    <citation type="journal article" date="2019" name="Sci. Rep.">
        <title>Draft genome of Tanacetum cinerariifolium, the natural source of mosquito coil.</title>
        <authorList>
            <person name="Yamashiro T."/>
            <person name="Shiraishi A."/>
            <person name="Satake H."/>
            <person name="Nakayama K."/>
        </authorList>
    </citation>
    <scope>NUCLEOTIDE SEQUENCE</scope>
</reference>
<feature type="non-terminal residue" evidence="2">
    <location>
        <position position="119"/>
    </location>
</feature>
<dbReference type="Gene3D" id="2.40.50.140">
    <property type="entry name" value="Nucleic acid-binding proteins"/>
    <property type="match status" value="1"/>
</dbReference>
<name>A0A699SRT3_TANCI</name>
<organism evidence="2">
    <name type="scientific">Tanacetum cinerariifolium</name>
    <name type="common">Dalmatian daisy</name>
    <name type="synonym">Chrysanthemum cinerariifolium</name>
    <dbReference type="NCBI Taxonomy" id="118510"/>
    <lineage>
        <taxon>Eukaryota</taxon>
        <taxon>Viridiplantae</taxon>
        <taxon>Streptophyta</taxon>
        <taxon>Embryophyta</taxon>
        <taxon>Tracheophyta</taxon>
        <taxon>Spermatophyta</taxon>
        <taxon>Magnoliopsida</taxon>
        <taxon>eudicotyledons</taxon>
        <taxon>Gunneridae</taxon>
        <taxon>Pentapetalae</taxon>
        <taxon>asterids</taxon>
        <taxon>campanulids</taxon>
        <taxon>Asterales</taxon>
        <taxon>Asteraceae</taxon>
        <taxon>Asteroideae</taxon>
        <taxon>Anthemideae</taxon>
        <taxon>Anthemidinae</taxon>
        <taxon>Tanacetum</taxon>
    </lineage>
</organism>
<sequence>CQAYEKVVDYPVLRFPLEIYVSDKTTSTVVVMFDEPAKELLKCSADSLAADDESGFGYTNHAGLPLALANIIGTTHTLEMKSHTYYEHGTFESFSCRRIALEEVVEVDSESRNMNTSAE</sequence>
<feature type="domain" description="Replication factor A C-terminal" evidence="1">
    <location>
        <begin position="1"/>
        <end position="85"/>
    </location>
</feature>
<gene>
    <name evidence="2" type="ORF">Tci_872616</name>
</gene>
<dbReference type="SUPFAM" id="SSF50249">
    <property type="entry name" value="Nucleic acid-binding proteins"/>
    <property type="match status" value="1"/>
</dbReference>
<accession>A0A699SRT3</accession>
<protein>
    <recommendedName>
        <fullName evidence="1">Replication factor A C-terminal domain-containing protein</fullName>
    </recommendedName>
</protein>
<comment type="caution">
    <text evidence="2">The sequence shown here is derived from an EMBL/GenBank/DDBJ whole genome shotgun (WGS) entry which is preliminary data.</text>
</comment>
<proteinExistence type="predicted"/>
<feature type="non-terminal residue" evidence="2">
    <location>
        <position position="1"/>
    </location>
</feature>
<dbReference type="InterPro" id="IPR013955">
    <property type="entry name" value="Rep_factor-A_C"/>
</dbReference>